<evidence type="ECO:0000313" key="1">
    <source>
        <dbReference type="EMBL" id="EDS09178.1"/>
    </source>
</evidence>
<name>B0PGT0_9FIRM</name>
<reference evidence="1" key="2">
    <citation type="submission" date="2013-09" db="EMBL/GenBank/DDBJ databases">
        <title>Draft genome sequence of Anaerotruncus colihominis(DSM 17241).</title>
        <authorList>
            <person name="Sudarsanam P."/>
            <person name="Ley R."/>
            <person name="Guruge J."/>
            <person name="Turnbaugh P.J."/>
            <person name="Mahowald M."/>
            <person name="Liep D."/>
            <person name="Gordon J."/>
        </authorList>
    </citation>
    <scope>NUCLEOTIDE SEQUENCE</scope>
    <source>
        <strain evidence="1">DSM 17241</strain>
    </source>
</reference>
<keyword evidence="2" id="KW-1185">Reference proteome</keyword>
<evidence type="ECO:0000313" key="2">
    <source>
        <dbReference type="Proteomes" id="UP000003803"/>
    </source>
</evidence>
<comment type="caution">
    <text evidence="1">The sequence shown here is derived from an EMBL/GenBank/DDBJ whole genome shotgun (WGS) entry which is preliminary data.</text>
</comment>
<accession>B0PGT0</accession>
<dbReference type="EMBL" id="ABGD02000030">
    <property type="protein sequence ID" value="EDS09178.1"/>
    <property type="molecule type" value="Genomic_DNA"/>
</dbReference>
<protein>
    <submittedName>
        <fullName evidence="1">Uncharacterized protein</fullName>
    </submittedName>
</protein>
<organism evidence="1 2">
    <name type="scientific">Anaerotruncus colihominis DSM 17241</name>
    <dbReference type="NCBI Taxonomy" id="445972"/>
    <lineage>
        <taxon>Bacteria</taxon>
        <taxon>Bacillati</taxon>
        <taxon>Bacillota</taxon>
        <taxon>Clostridia</taxon>
        <taxon>Eubacteriales</taxon>
        <taxon>Oscillospiraceae</taxon>
        <taxon>Anaerotruncus</taxon>
    </lineage>
</organism>
<reference evidence="1" key="1">
    <citation type="submission" date="2007-11" db="EMBL/GenBank/DDBJ databases">
        <authorList>
            <person name="Fulton L."/>
            <person name="Clifton S."/>
            <person name="Fulton B."/>
            <person name="Xu J."/>
            <person name="Minx P."/>
            <person name="Pepin K.H."/>
            <person name="Johnson M."/>
            <person name="Thiruvilangam P."/>
            <person name="Bhonagiri V."/>
            <person name="Nash W.E."/>
            <person name="Mardis E.R."/>
            <person name="Wilson R.K."/>
        </authorList>
    </citation>
    <scope>NUCLEOTIDE SEQUENCE [LARGE SCALE GENOMIC DNA]</scope>
    <source>
        <strain evidence="1">DSM 17241</strain>
    </source>
</reference>
<gene>
    <name evidence="1" type="ORF">ANACOL_03948</name>
</gene>
<proteinExistence type="predicted"/>
<sequence length="40" mass="4638">MRGLAGRRRYNGWRALFSAKKRRLNPIGFRRQCGGKFGVV</sequence>
<dbReference type="AlphaFoldDB" id="B0PGT0"/>
<dbReference type="HOGENOM" id="CLU_3283924_0_0_9"/>
<dbReference type="Proteomes" id="UP000003803">
    <property type="component" value="Unassembled WGS sequence"/>
</dbReference>